<dbReference type="AlphaFoldDB" id="A0A087B3T7"/>
<dbReference type="RefSeq" id="WP_033517200.1">
    <property type="nucleotide sequence ID" value="NZ_JGYV01000001.1"/>
</dbReference>
<dbReference type="STRING" id="1688.BCUN_0182"/>
<dbReference type="InterPro" id="IPR024269">
    <property type="entry name" value="DUF3791"/>
</dbReference>
<comment type="caution">
    <text evidence="1">The sequence shown here is derived from an EMBL/GenBank/DDBJ whole genome shotgun (WGS) entry which is preliminary data.</text>
</comment>
<evidence type="ECO:0008006" key="3">
    <source>
        <dbReference type="Google" id="ProtNLM"/>
    </source>
</evidence>
<proteinExistence type="predicted"/>
<reference evidence="1 2" key="1">
    <citation type="submission" date="2014-03" db="EMBL/GenBank/DDBJ databases">
        <title>Genomics of Bifidobacteria.</title>
        <authorList>
            <person name="Ventura M."/>
            <person name="Milani C."/>
            <person name="Lugli G.A."/>
        </authorList>
    </citation>
    <scope>NUCLEOTIDE SEQUENCE [LARGE SCALE GENOMIC DNA]</scope>
    <source>
        <strain evidence="1 2">LMG 10738</strain>
    </source>
</reference>
<name>A0A087B3T7_9BIFI</name>
<evidence type="ECO:0000313" key="2">
    <source>
        <dbReference type="Proteomes" id="UP000029067"/>
    </source>
</evidence>
<gene>
    <name evidence="1" type="ORF">BCUN_0182</name>
</gene>
<dbReference type="OrthoDB" id="7068343at2"/>
<dbReference type="Pfam" id="PF12668">
    <property type="entry name" value="DUF3791"/>
    <property type="match status" value="1"/>
</dbReference>
<dbReference type="Proteomes" id="UP000029067">
    <property type="component" value="Unassembled WGS sequence"/>
</dbReference>
<sequence>MSRQMEFFIYLLEHYAQDKAMSAPQVLASWERQGLVGEIMDSYEMYHSESLENAYADIDSLMATGRHAW</sequence>
<protein>
    <recommendedName>
        <fullName evidence="3">DUF3791 domain-containing protein</fullName>
    </recommendedName>
</protein>
<organism evidence="1 2">
    <name type="scientific">Bifidobacterium cuniculi</name>
    <dbReference type="NCBI Taxonomy" id="1688"/>
    <lineage>
        <taxon>Bacteria</taxon>
        <taxon>Bacillati</taxon>
        <taxon>Actinomycetota</taxon>
        <taxon>Actinomycetes</taxon>
        <taxon>Bifidobacteriales</taxon>
        <taxon>Bifidobacteriaceae</taxon>
        <taxon>Bifidobacterium</taxon>
    </lineage>
</organism>
<dbReference type="EMBL" id="JGYV01000001">
    <property type="protein sequence ID" value="KFI65687.1"/>
    <property type="molecule type" value="Genomic_DNA"/>
</dbReference>
<dbReference type="eggNOG" id="ENOG5033ANN">
    <property type="taxonomic scope" value="Bacteria"/>
</dbReference>
<keyword evidence="2" id="KW-1185">Reference proteome</keyword>
<evidence type="ECO:0000313" key="1">
    <source>
        <dbReference type="EMBL" id="KFI65687.1"/>
    </source>
</evidence>
<accession>A0A087B3T7</accession>